<protein>
    <submittedName>
        <fullName evidence="5">Uncharacterized protein</fullName>
    </submittedName>
</protein>
<dbReference type="InterPro" id="IPR016979">
    <property type="entry name" value="DUF2129"/>
</dbReference>
<dbReference type="Proteomes" id="UP000630086">
    <property type="component" value="Unassembled WGS sequence"/>
</dbReference>
<dbReference type="Proteomes" id="UP000267794">
    <property type="component" value="Chromosome"/>
</dbReference>
<reference evidence="6" key="6">
    <citation type="submission" date="2020-07" db="EMBL/GenBank/DDBJ databases">
        <title>Draft genome sequence of Lactobacillus helveticus strain JCM 1062.</title>
        <authorList>
            <person name="Endo A."/>
            <person name="Maeno S."/>
            <person name="Kido Y."/>
        </authorList>
    </citation>
    <scope>NUCLEOTIDE SEQUENCE</scope>
    <source>
        <strain evidence="6">JCM 1062</strain>
    </source>
</reference>
<organism evidence="5 11">
    <name type="scientific">Lactobacillus helveticus</name>
    <name type="common">Lactobacillus suntoryeus</name>
    <dbReference type="NCBI Taxonomy" id="1587"/>
    <lineage>
        <taxon>Bacteria</taxon>
        <taxon>Bacillati</taxon>
        <taxon>Bacillota</taxon>
        <taxon>Bacilli</taxon>
        <taxon>Lactobacillales</taxon>
        <taxon>Lactobacillaceae</taxon>
        <taxon>Lactobacillus</taxon>
    </lineage>
</organism>
<evidence type="ECO:0000256" key="1">
    <source>
        <dbReference type="ARBA" id="ARBA00022490"/>
    </source>
</evidence>
<evidence type="ECO:0000313" key="11">
    <source>
        <dbReference type="Proteomes" id="UP000618094"/>
    </source>
</evidence>
<name>A0A0D5MK48_LACHE</name>
<gene>
    <name evidence="2" type="ORF">ALV80_06895</name>
    <name evidence="3" type="ORF">BC335_1451</name>
    <name evidence="7" type="ORF">IMAU50013_00360</name>
    <name evidence="4" type="ORF">LH5_00681</name>
    <name evidence="5" type="ORF">LHEH8_00280</name>
    <name evidence="6" type="ORF">LHEJCM1062_19680</name>
</gene>
<evidence type="ECO:0000313" key="5">
    <source>
        <dbReference type="EMBL" id="GFO98272.1"/>
    </source>
</evidence>
<evidence type="ECO:0000313" key="3">
    <source>
        <dbReference type="EMBL" id="AYE61877.1"/>
    </source>
</evidence>
<evidence type="ECO:0000313" key="4">
    <source>
        <dbReference type="EMBL" id="AZK90941.1"/>
    </source>
</evidence>
<dbReference type="Proteomes" id="UP000267945">
    <property type="component" value="Chromosome"/>
</dbReference>
<accession>A0A0D5MK48</accession>
<dbReference type="AlphaFoldDB" id="A0A0D5MK48"/>
<evidence type="ECO:0000313" key="2">
    <source>
        <dbReference type="EMBL" id="ALI52802.1"/>
    </source>
</evidence>
<evidence type="ECO:0000313" key="9">
    <source>
        <dbReference type="Proteomes" id="UP000267794"/>
    </source>
</evidence>
<dbReference type="EMBL" id="BLYO01000008">
    <property type="protein sequence ID" value="GFO98272.1"/>
    <property type="molecule type" value="Genomic_DNA"/>
</dbReference>
<reference evidence="7" key="4">
    <citation type="submission" date="2019-09" db="EMBL/GenBank/DDBJ databases">
        <title>Comparative genomic analysis of Lactobacillus helveticus.</title>
        <authorList>
            <person name="Zhang H."/>
            <person name="Chen Y."/>
            <person name="Zhong Z."/>
        </authorList>
    </citation>
    <scope>NUCLEOTIDE SEQUENCE</scope>
    <source>
        <strain evidence="7">IMAU50013</strain>
    </source>
</reference>
<reference evidence="5" key="5">
    <citation type="submission" date="2020-07" db="EMBL/GenBank/DDBJ databases">
        <title>Draft genome sequence of Lactobacillus helveticus strain H-8.</title>
        <authorList>
            <person name="Endo A."/>
            <person name="Maeno S."/>
            <person name="Kido Y."/>
        </authorList>
    </citation>
    <scope>NUCLEOTIDE SEQUENCE</scope>
    <source>
        <strain evidence="5">H-8</strain>
    </source>
</reference>
<dbReference type="eggNOG" id="COG4471">
    <property type="taxonomic scope" value="Bacteria"/>
</dbReference>
<proteinExistence type="predicted"/>
<dbReference type="GeneID" id="99756849"/>
<sequence>MSINQEIENTHLTKRVALIIYLKSVSDQYKLRHYGDIVYFSKKMKYCILYVNRKEAKDVKNQIVQLDFVNYVEISPEEKVNLDSQHIEGQLVKMAKEAEKKLQLEQEKNEDQMQ</sequence>
<evidence type="ECO:0000313" key="6">
    <source>
        <dbReference type="EMBL" id="GFP14096.1"/>
    </source>
</evidence>
<dbReference type="EMBL" id="CP019581">
    <property type="protein sequence ID" value="AZK90941.1"/>
    <property type="molecule type" value="Genomic_DNA"/>
</dbReference>
<dbReference type="Pfam" id="PF09902">
    <property type="entry name" value="DUF2129"/>
    <property type="match status" value="1"/>
</dbReference>
<dbReference type="KEGG" id="lhd:HUO_07630"/>
<dbReference type="Proteomes" id="UP000618094">
    <property type="component" value="Unassembled WGS sequence"/>
</dbReference>
<dbReference type="Proteomes" id="UP000601587">
    <property type="component" value="Unassembled WGS sequence"/>
</dbReference>
<dbReference type="EMBL" id="WCGB01000004">
    <property type="protein sequence ID" value="NRN90835.1"/>
    <property type="molecule type" value="Genomic_DNA"/>
</dbReference>
<reference evidence="2 8" key="1">
    <citation type="submission" date="2015-08" db="EMBL/GenBank/DDBJ databases">
        <title>Complete genome sequence of Lactobacillus helveticus CAUH18, a probiotic strain originated from koumiss.</title>
        <authorList>
            <person name="Yang Y."/>
            <person name="Hao Y."/>
        </authorList>
    </citation>
    <scope>NUCLEOTIDE SEQUENCE [LARGE SCALE GENOMIC DNA]</scope>
    <source>
        <strain evidence="2 8">CAUH18</strain>
    </source>
</reference>
<evidence type="ECO:0000313" key="7">
    <source>
        <dbReference type="EMBL" id="NRN90835.1"/>
    </source>
</evidence>
<reference evidence="4 10" key="3">
    <citation type="submission" date="2017-02" db="EMBL/GenBank/DDBJ databases">
        <title>Complete genome sequence of Lactobacillus helveticus.</title>
        <authorList>
            <person name="Kim J.F."/>
            <person name="Chung Y."/>
            <person name="Kwak M."/>
        </authorList>
    </citation>
    <scope>NUCLEOTIDE SEQUENCE [LARGE SCALE GENOMIC DNA]</scope>
    <source>
        <strain evidence="4 10">LH5</strain>
    </source>
</reference>
<reference evidence="3 9" key="2">
    <citation type="submission" date="2016-10" db="EMBL/GenBank/DDBJ databases">
        <title>Complete genomic sequencing of Lactobacillus helveticus LH99 and comparative genome analysis.</title>
        <authorList>
            <person name="Li N."/>
            <person name="You C."/>
            <person name="Liu Z."/>
        </authorList>
    </citation>
    <scope>NUCLEOTIDE SEQUENCE [LARGE SCALE GENOMIC DNA]</scope>
    <source>
        <strain evidence="3 9">LH99</strain>
    </source>
</reference>
<dbReference type="EMBL" id="BLYV01000425">
    <property type="protein sequence ID" value="GFP14096.1"/>
    <property type="molecule type" value="Genomic_DNA"/>
</dbReference>
<evidence type="ECO:0000313" key="8">
    <source>
        <dbReference type="Proteomes" id="UP000063930"/>
    </source>
</evidence>
<dbReference type="Proteomes" id="UP000063930">
    <property type="component" value="Chromosome"/>
</dbReference>
<keyword evidence="1" id="KW-0963">Cytoplasm</keyword>
<dbReference type="EMBL" id="CP017982">
    <property type="protein sequence ID" value="AYE61877.1"/>
    <property type="molecule type" value="Genomic_DNA"/>
</dbReference>
<dbReference type="RefSeq" id="WP_003627937.1">
    <property type="nucleotide sequence ID" value="NZ_AP023028.1"/>
</dbReference>
<dbReference type="EMBL" id="CP012381">
    <property type="protein sequence ID" value="ALI52802.1"/>
    <property type="molecule type" value="Genomic_DNA"/>
</dbReference>
<evidence type="ECO:0000313" key="10">
    <source>
        <dbReference type="Proteomes" id="UP000267945"/>
    </source>
</evidence>